<dbReference type="OrthoDB" id="3265338at2"/>
<evidence type="ECO:0000256" key="6">
    <source>
        <dbReference type="PIRSR" id="PIRSR000337-1"/>
    </source>
</evidence>
<organism evidence="9 10">
    <name type="scientific">Georgenia thermotolerans</name>
    <dbReference type="NCBI Taxonomy" id="527326"/>
    <lineage>
        <taxon>Bacteria</taxon>
        <taxon>Bacillati</taxon>
        <taxon>Actinomycetota</taxon>
        <taxon>Actinomycetes</taxon>
        <taxon>Micrococcales</taxon>
        <taxon>Bogoriellaceae</taxon>
        <taxon>Georgenia</taxon>
    </lineage>
</organism>
<dbReference type="SUPFAM" id="SSF51679">
    <property type="entry name" value="Bacterial luciferase-like"/>
    <property type="match status" value="1"/>
</dbReference>
<dbReference type="Pfam" id="PF00296">
    <property type="entry name" value="Bac_luciferase"/>
    <property type="match status" value="1"/>
</dbReference>
<evidence type="ECO:0000256" key="3">
    <source>
        <dbReference type="ARBA" id="ARBA00023002"/>
    </source>
</evidence>
<dbReference type="EC" id="1.14.-.-" evidence="9"/>
<feature type="domain" description="Luciferase-like" evidence="8">
    <location>
        <begin position="29"/>
        <end position="392"/>
    </location>
</feature>
<name>A0A7J5UT01_9MICO</name>
<dbReference type="PIRSF" id="PIRSF000337">
    <property type="entry name" value="NTA_MOA"/>
    <property type="match status" value="1"/>
</dbReference>
<dbReference type="PANTHER" id="PTHR30011:SF16">
    <property type="entry name" value="C2H2 FINGER DOMAIN TRANSCRIPTION FACTOR (EUROFUNG)-RELATED"/>
    <property type="match status" value="1"/>
</dbReference>
<dbReference type="GO" id="GO:0004497">
    <property type="term" value="F:monooxygenase activity"/>
    <property type="evidence" value="ECO:0007669"/>
    <property type="project" value="UniProtKB-KW"/>
</dbReference>
<feature type="binding site" evidence="6">
    <location>
        <position position="108"/>
    </location>
    <ligand>
        <name>FMN</name>
        <dbReference type="ChEBI" id="CHEBI:58210"/>
    </ligand>
</feature>
<dbReference type="InterPro" id="IPR016215">
    <property type="entry name" value="NTA_MOA"/>
</dbReference>
<dbReference type="GO" id="GO:0016705">
    <property type="term" value="F:oxidoreductase activity, acting on paired donors, with incorporation or reduction of molecular oxygen"/>
    <property type="evidence" value="ECO:0007669"/>
    <property type="project" value="InterPro"/>
</dbReference>
<sequence length="476" mass="53006">MSNPDRPPLIFSAFVMNTTSHIYQGTWRHPDARNLEHNSLEYWVELAKLLEAGTFDLIFFADVVGLYGDYRGDYRKYVETGLQIPANDPAVIASALAYATEHLGIAFTSAVVQEHPFSFARKISTLDHASGGRIAWNVVTSYLKNAFANFGYDDIVAHDARYDWADEYLDVAYKLWEGSWDEGALVQDKAGLHADFDKVHKIHHLGRNYKVEGPHLVAPSPQRTPLIFQAGSSPRGQQFAARHAEGIFVSSPTPEVARQQIEATRQLAAAHGRSPEDLKFLAGLSFVVGSTEEEARRRAADLDENWIDWDGHLAHFAGSLGIDLGHHDLDAPVGEINVETVQGIIRGLERAHPGRPLVVRDLARFMASANRIVGTPEQIADRLAEWRDAGVDGVNVMNVVRPGDYEEFIEHVTPVLQRRGLQRTEYAEGTLRRKLFGTDRLNDRHPAARYRGAFNGPRSWPEAADPRAVEAAPVGR</sequence>
<reference evidence="9 10" key="1">
    <citation type="submission" date="2019-10" db="EMBL/GenBank/DDBJ databases">
        <title>Georgenia wutianyii sp. nov. and Georgenia yuyongxinii sp. nov. isolated from plateau pika (Ochotona curzoniae) in the Qinghai-Tibet plateau of China.</title>
        <authorList>
            <person name="Tian Z."/>
        </authorList>
    </citation>
    <scope>NUCLEOTIDE SEQUENCE [LARGE SCALE GENOMIC DNA]</scope>
    <source>
        <strain evidence="9 10">DSM 21501</strain>
    </source>
</reference>
<feature type="binding site" evidence="6">
    <location>
        <position position="232"/>
    </location>
    <ligand>
        <name>FMN</name>
        <dbReference type="ChEBI" id="CHEBI:58210"/>
    </ligand>
</feature>
<evidence type="ECO:0000256" key="7">
    <source>
        <dbReference type="SAM" id="MobiDB-lite"/>
    </source>
</evidence>
<keyword evidence="2 6" id="KW-0288">FMN</keyword>
<protein>
    <submittedName>
        <fullName evidence="9">NtaA/DmoA family FMN-dependent monooxygenase</fullName>
        <ecNumber evidence="9">1.14.-.-</ecNumber>
    </submittedName>
</protein>
<evidence type="ECO:0000256" key="4">
    <source>
        <dbReference type="ARBA" id="ARBA00023033"/>
    </source>
</evidence>
<feature type="binding site" evidence="6">
    <location>
        <position position="158"/>
    </location>
    <ligand>
        <name>FMN</name>
        <dbReference type="ChEBI" id="CHEBI:58210"/>
    </ligand>
</feature>
<proteinExistence type="inferred from homology"/>
<evidence type="ECO:0000313" key="9">
    <source>
        <dbReference type="EMBL" id="KAE8765478.1"/>
    </source>
</evidence>
<dbReference type="InterPro" id="IPR051260">
    <property type="entry name" value="Diverse_substr_monoxygenases"/>
</dbReference>
<dbReference type="NCBIfam" id="TIGR03860">
    <property type="entry name" value="FMN_nitrolo"/>
    <property type="match status" value="1"/>
</dbReference>
<dbReference type="Gene3D" id="3.20.20.30">
    <property type="entry name" value="Luciferase-like domain"/>
    <property type="match status" value="1"/>
</dbReference>
<evidence type="ECO:0000256" key="2">
    <source>
        <dbReference type="ARBA" id="ARBA00022643"/>
    </source>
</evidence>
<accession>A0A7J5UT01</accession>
<keyword evidence="3 9" id="KW-0560">Oxidoreductase</keyword>
<dbReference type="RefSeq" id="WP_152203003.1">
    <property type="nucleotide sequence ID" value="NZ_VUKF01000021.1"/>
</dbReference>
<keyword evidence="10" id="KW-1185">Reference proteome</keyword>
<comment type="caution">
    <text evidence="9">The sequence shown here is derived from an EMBL/GenBank/DDBJ whole genome shotgun (WGS) entry which is preliminary data.</text>
</comment>
<dbReference type="AlphaFoldDB" id="A0A7J5UT01"/>
<evidence type="ECO:0000313" key="10">
    <source>
        <dbReference type="Proteomes" id="UP000451860"/>
    </source>
</evidence>
<evidence type="ECO:0000256" key="5">
    <source>
        <dbReference type="ARBA" id="ARBA00033748"/>
    </source>
</evidence>
<feature type="region of interest" description="Disordered" evidence="7">
    <location>
        <begin position="453"/>
        <end position="476"/>
    </location>
</feature>
<dbReference type="PANTHER" id="PTHR30011">
    <property type="entry name" value="ALKANESULFONATE MONOOXYGENASE-RELATED"/>
    <property type="match status" value="1"/>
</dbReference>
<keyword evidence="4 9" id="KW-0503">Monooxygenase</keyword>
<dbReference type="EMBL" id="WHJE01000009">
    <property type="protein sequence ID" value="KAE8765478.1"/>
    <property type="molecule type" value="Genomic_DNA"/>
</dbReference>
<dbReference type="InterPro" id="IPR036661">
    <property type="entry name" value="Luciferase-like_sf"/>
</dbReference>
<evidence type="ECO:0000259" key="8">
    <source>
        <dbReference type="Pfam" id="PF00296"/>
    </source>
</evidence>
<feature type="binding site" evidence="6">
    <location>
        <position position="62"/>
    </location>
    <ligand>
        <name>FMN</name>
        <dbReference type="ChEBI" id="CHEBI:58210"/>
    </ligand>
</feature>
<evidence type="ECO:0000256" key="1">
    <source>
        <dbReference type="ARBA" id="ARBA00022630"/>
    </source>
</evidence>
<dbReference type="Proteomes" id="UP000451860">
    <property type="component" value="Unassembled WGS sequence"/>
</dbReference>
<keyword evidence="1 6" id="KW-0285">Flavoprotein</keyword>
<feature type="binding site" evidence="6">
    <location>
        <position position="162"/>
    </location>
    <ligand>
        <name>FMN</name>
        <dbReference type="ChEBI" id="CHEBI:58210"/>
    </ligand>
</feature>
<comment type="similarity">
    <text evidence="5">Belongs to the NtaA/SnaA/DszA monooxygenase family.</text>
</comment>
<feature type="binding site" evidence="6">
    <location>
        <position position="233"/>
    </location>
    <ligand>
        <name>FMN</name>
        <dbReference type="ChEBI" id="CHEBI:58210"/>
    </ligand>
</feature>
<gene>
    <name evidence="9" type="ORF">GB883_03550</name>
</gene>
<dbReference type="InterPro" id="IPR011251">
    <property type="entry name" value="Luciferase-like_dom"/>
</dbReference>